<dbReference type="STRING" id="1160497.A0A1L9VGK2"/>
<accession>A0A1L9VGK2</accession>
<dbReference type="GeneID" id="34465372"/>
<dbReference type="AlphaFoldDB" id="A0A1L9VGK2"/>
<evidence type="ECO:0000313" key="1">
    <source>
        <dbReference type="EMBL" id="OJJ82962.1"/>
    </source>
</evidence>
<keyword evidence="2" id="KW-1185">Reference proteome</keyword>
<proteinExistence type="predicted"/>
<dbReference type="VEuPathDB" id="FungiDB:ASPGLDRAFT_67271"/>
<evidence type="ECO:0000313" key="2">
    <source>
        <dbReference type="Proteomes" id="UP000184300"/>
    </source>
</evidence>
<gene>
    <name evidence="1" type="ORF">ASPGLDRAFT_67271</name>
</gene>
<protein>
    <submittedName>
        <fullName evidence="1">Uncharacterized protein</fullName>
    </submittedName>
</protein>
<reference evidence="2" key="1">
    <citation type="journal article" date="2017" name="Genome Biol.">
        <title>Comparative genomics reveals high biological diversity and specific adaptations in the industrially and medically important fungal genus Aspergillus.</title>
        <authorList>
            <person name="de Vries R.P."/>
            <person name="Riley R."/>
            <person name="Wiebenga A."/>
            <person name="Aguilar-Osorio G."/>
            <person name="Amillis S."/>
            <person name="Uchima C.A."/>
            <person name="Anderluh G."/>
            <person name="Asadollahi M."/>
            <person name="Askin M."/>
            <person name="Barry K."/>
            <person name="Battaglia E."/>
            <person name="Bayram O."/>
            <person name="Benocci T."/>
            <person name="Braus-Stromeyer S.A."/>
            <person name="Caldana C."/>
            <person name="Canovas D."/>
            <person name="Cerqueira G.C."/>
            <person name="Chen F."/>
            <person name="Chen W."/>
            <person name="Choi C."/>
            <person name="Clum A."/>
            <person name="Dos Santos R.A."/>
            <person name="Damasio A.R."/>
            <person name="Diallinas G."/>
            <person name="Emri T."/>
            <person name="Fekete E."/>
            <person name="Flipphi M."/>
            <person name="Freyberg S."/>
            <person name="Gallo A."/>
            <person name="Gournas C."/>
            <person name="Habgood R."/>
            <person name="Hainaut M."/>
            <person name="Harispe M.L."/>
            <person name="Henrissat B."/>
            <person name="Hilden K.S."/>
            <person name="Hope R."/>
            <person name="Hossain A."/>
            <person name="Karabika E."/>
            <person name="Karaffa L."/>
            <person name="Karanyi Z."/>
            <person name="Krasevec N."/>
            <person name="Kuo A."/>
            <person name="Kusch H."/>
            <person name="LaButti K."/>
            <person name="Lagendijk E.L."/>
            <person name="Lapidus A."/>
            <person name="Levasseur A."/>
            <person name="Lindquist E."/>
            <person name="Lipzen A."/>
            <person name="Logrieco A.F."/>
            <person name="MacCabe A."/>
            <person name="Maekelae M.R."/>
            <person name="Malavazi I."/>
            <person name="Melin P."/>
            <person name="Meyer V."/>
            <person name="Mielnichuk N."/>
            <person name="Miskei M."/>
            <person name="Molnar A.P."/>
            <person name="Mule G."/>
            <person name="Ngan C.Y."/>
            <person name="Orejas M."/>
            <person name="Orosz E."/>
            <person name="Ouedraogo J.P."/>
            <person name="Overkamp K.M."/>
            <person name="Park H.-S."/>
            <person name="Perrone G."/>
            <person name="Piumi F."/>
            <person name="Punt P.J."/>
            <person name="Ram A.F."/>
            <person name="Ramon A."/>
            <person name="Rauscher S."/>
            <person name="Record E."/>
            <person name="Riano-Pachon D.M."/>
            <person name="Robert V."/>
            <person name="Roehrig J."/>
            <person name="Ruller R."/>
            <person name="Salamov A."/>
            <person name="Salih N.S."/>
            <person name="Samson R.A."/>
            <person name="Sandor E."/>
            <person name="Sanguinetti M."/>
            <person name="Schuetze T."/>
            <person name="Sepcic K."/>
            <person name="Shelest E."/>
            <person name="Sherlock G."/>
            <person name="Sophianopoulou V."/>
            <person name="Squina F.M."/>
            <person name="Sun H."/>
            <person name="Susca A."/>
            <person name="Todd R.B."/>
            <person name="Tsang A."/>
            <person name="Unkles S.E."/>
            <person name="van de Wiele N."/>
            <person name="van Rossen-Uffink D."/>
            <person name="Oliveira J.V."/>
            <person name="Vesth T.C."/>
            <person name="Visser J."/>
            <person name="Yu J.-H."/>
            <person name="Zhou M."/>
            <person name="Andersen M.R."/>
            <person name="Archer D.B."/>
            <person name="Baker S.E."/>
            <person name="Benoit I."/>
            <person name="Brakhage A.A."/>
            <person name="Braus G.H."/>
            <person name="Fischer R."/>
            <person name="Frisvad J.C."/>
            <person name="Goldman G.H."/>
            <person name="Houbraken J."/>
            <person name="Oakley B."/>
            <person name="Pocsi I."/>
            <person name="Scazzocchio C."/>
            <person name="Seiboth B."/>
            <person name="vanKuyk P.A."/>
            <person name="Wortman J."/>
            <person name="Dyer P.S."/>
            <person name="Grigoriev I.V."/>
        </authorList>
    </citation>
    <scope>NUCLEOTIDE SEQUENCE [LARGE SCALE GENOMIC DNA]</scope>
    <source>
        <strain evidence="2">CBS 516.65</strain>
    </source>
</reference>
<organism evidence="1 2">
    <name type="scientific">Aspergillus glaucus CBS 516.65</name>
    <dbReference type="NCBI Taxonomy" id="1160497"/>
    <lineage>
        <taxon>Eukaryota</taxon>
        <taxon>Fungi</taxon>
        <taxon>Dikarya</taxon>
        <taxon>Ascomycota</taxon>
        <taxon>Pezizomycotina</taxon>
        <taxon>Eurotiomycetes</taxon>
        <taxon>Eurotiomycetidae</taxon>
        <taxon>Eurotiales</taxon>
        <taxon>Aspergillaceae</taxon>
        <taxon>Aspergillus</taxon>
        <taxon>Aspergillus subgen. Aspergillus</taxon>
    </lineage>
</organism>
<sequence>MASDDSLGYKALFLESERRLKKLIQHCHNLFSRSLRAEAPARSTTRTIPAPTGKCCPIQLVEWAECQTRQQEIYRSVCNYLKPISEATMQFFPSVLVFEDFGRQVHERPISSEKDLENYERFGMENYVRDIIRELCKVPAARDKSHLGDGVWFDNHANCLDPAEAIPPQTNQSSSQRSRPDQFCVHRVNDDTSSLLTTVEYKPPHKLSVENLRKGLRPMNFWKRVVSRNSIPTKPRKKLRYNAELLTGSKTAPFILLAHSLTL</sequence>
<dbReference type="RefSeq" id="XP_022399660.1">
    <property type="nucleotide sequence ID" value="XM_022549112.1"/>
</dbReference>
<name>A0A1L9VGK2_ASPGL</name>
<dbReference type="Proteomes" id="UP000184300">
    <property type="component" value="Unassembled WGS sequence"/>
</dbReference>
<dbReference type="OrthoDB" id="2156052at2759"/>
<dbReference type="EMBL" id="KV878900">
    <property type="protein sequence ID" value="OJJ82962.1"/>
    <property type="molecule type" value="Genomic_DNA"/>
</dbReference>